<evidence type="ECO:0000256" key="1">
    <source>
        <dbReference type="SAM" id="MobiDB-lite"/>
    </source>
</evidence>
<dbReference type="AlphaFoldDB" id="A0A5S9Y7C0"/>
<reference evidence="2 3" key="1">
    <citation type="submission" date="2019-12" db="EMBL/GenBank/DDBJ databases">
        <authorList>
            <person name="Jiao W.-B."/>
            <person name="Schneeberger K."/>
        </authorList>
    </citation>
    <scope>NUCLEOTIDE SEQUENCE [LARGE SCALE GENOMIC DNA]</scope>
    <source>
        <strain evidence="3">cv. C24</strain>
    </source>
</reference>
<name>A0A5S9Y7C0_ARATH</name>
<protein>
    <submittedName>
        <fullName evidence="2">Uncharacterized protein</fullName>
    </submittedName>
</protein>
<organism evidence="2 3">
    <name type="scientific">Arabidopsis thaliana</name>
    <name type="common">Mouse-ear cress</name>
    <dbReference type="NCBI Taxonomy" id="3702"/>
    <lineage>
        <taxon>Eukaryota</taxon>
        <taxon>Viridiplantae</taxon>
        <taxon>Streptophyta</taxon>
        <taxon>Embryophyta</taxon>
        <taxon>Tracheophyta</taxon>
        <taxon>Spermatophyta</taxon>
        <taxon>Magnoliopsida</taxon>
        <taxon>eudicotyledons</taxon>
        <taxon>Gunneridae</taxon>
        <taxon>Pentapetalae</taxon>
        <taxon>rosids</taxon>
        <taxon>malvids</taxon>
        <taxon>Brassicales</taxon>
        <taxon>Brassicaceae</taxon>
        <taxon>Camelineae</taxon>
        <taxon>Arabidopsis</taxon>
    </lineage>
</organism>
<proteinExistence type="predicted"/>
<sequence>MDTRIGFGSCDSTTKSKKQSSGNSYLNLETGTNLGSLSYTSRLKVIKLASGQILATSYQVKFCLVRGRVSCLMLISLSI</sequence>
<accession>A0A5S9Y7C0</accession>
<dbReference type="EMBL" id="CACSHJ010000096">
    <property type="protein sequence ID" value="CAA0404518.1"/>
    <property type="molecule type" value="Genomic_DNA"/>
</dbReference>
<feature type="region of interest" description="Disordered" evidence="1">
    <location>
        <begin position="1"/>
        <end position="23"/>
    </location>
</feature>
<evidence type="ECO:0000313" key="2">
    <source>
        <dbReference type="EMBL" id="CAA0404518.1"/>
    </source>
</evidence>
<gene>
    <name evidence="2" type="ORF">C24_LOCUS23049</name>
</gene>
<evidence type="ECO:0000313" key="3">
    <source>
        <dbReference type="Proteomes" id="UP000434276"/>
    </source>
</evidence>
<dbReference type="Proteomes" id="UP000434276">
    <property type="component" value="Unassembled WGS sequence"/>
</dbReference>